<accession>A0A3T1DDE5</accession>
<reference evidence="8 9" key="1">
    <citation type="submission" date="2019-01" db="EMBL/GenBank/DDBJ databases">
        <title>Complete genome sequence of Cohnella hallensis HS21 isolated from Korean fir (Abies koreana) rhizospheric soil.</title>
        <authorList>
            <person name="Jiang L."/>
            <person name="Kang S.W."/>
            <person name="Kim S."/>
            <person name="Jung J."/>
            <person name="Kim C.Y."/>
            <person name="Kim D.H."/>
            <person name="Kim S.W."/>
            <person name="Lee J."/>
        </authorList>
    </citation>
    <scope>NUCLEOTIDE SEQUENCE [LARGE SCALE GENOMIC DNA]</scope>
    <source>
        <strain evidence="8 9">HS21</strain>
    </source>
</reference>
<dbReference type="CDD" id="cd06170">
    <property type="entry name" value="LuxR_C_like"/>
    <property type="match status" value="1"/>
</dbReference>
<dbReference type="EMBL" id="AP019400">
    <property type="protein sequence ID" value="BBI35975.1"/>
    <property type="molecule type" value="Genomic_DNA"/>
</dbReference>
<dbReference type="Gene3D" id="3.40.50.2300">
    <property type="match status" value="1"/>
</dbReference>
<dbReference type="Pfam" id="PF00072">
    <property type="entry name" value="Response_reg"/>
    <property type="match status" value="1"/>
</dbReference>
<feature type="domain" description="Response regulatory" evidence="7">
    <location>
        <begin position="5"/>
        <end position="120"/>
    </location>
</feature>
<dbReference type="PROSITE" id="PS00622">
    <property type="entry name" value="HTH_LUXR_1"/>
    <property type="match status" value="1"/>
</dbReference>
<dbReference type="GO" id="GO:0000160">
    <property type="term" value="P:phosphorelay signal transduction system"/>
    <property type="evidence" value="ECO:0007669"/>
    <property type="project" value="InterPro"/>
</dbReference>
<feature type="domain" description="HTH luxR-type" evidence="6">
    <location>
        <begin position="142"/>
        <end position="207"/>
    </location>
</feature>
<dbReference type="GO" id="GO:0006355">
    <property type="term" value="P:regulation of DNA-templated transcription"/>
    <property type="evidence" value="ECO:0007669"/>
    <property type="project" value="InterPro"/>
</dbReference>
<dbReference type="Proteomes" id="UP000289856">
    <property type="component" value="Chromosome"/>
</dbReference>
<feature type="modified residue" description="4-aspartylphosphate" evidence="5">
    <location>
        <position position="55"/>
    </location>
</feature>
<dbReference type="InterPro" id="IPR058245">
    <property type="entry name" value="NreC/VraR/RcsB-like_REC"/>
</dbReference>
<evidence type="ECO:0000256" key="4">
    <source>
        <dbReference type="ARBA" id="ARBA00023163"/>
    </source>
</evidence>
<keyword evidence="3 8" id="KW-0238">DNA-binding</keyword>
<protein>
    <submittedName>
        <fullName evidence="8">DNA-binding response regulator</fullName>
    </submittedName>
</protein>
<dbReference type="KEGG" id="cohn:KCTCHS21_53740"/>
<evidence type="ECO:0000313" key="9">
    <source>
        <dbReference type="Proteomes" id="UP000289856"/>
    </source>
</evidence>
<sequence>MSRYKVFLADDHHIVREGMLLLLQSTAFEVIGEASDGEEALLKIRELKPDIALLDLNMPKLDGIEVTRMIKERDPNIKVIILTVYLEEKFLQEAIQCGADGYVTKLIRKNELISGMESVVRGEKFIDHKLLQQSYINSLDKKDNNDMMLTDRELDVLRLLARGKTNREISSELILGADTIKEYVANIMRKLDCKNRTEAVAKAIRNQFIV</sequence>
<dbReference type="InterPro" id="IPR000792">
    <property type="entry name" value="Tscrpt_reg_LuxR_C"/>
</dbReference>
<dbReference type="PANTHER" id="PTHR43214:SF43">
    <property type="entry name" value="TWO-COMPONENT RESPONSE REGULATOR"/>
    <property type="match status" value="1"/>
</dbReference>
<dbReference type="SUPFAM" id="SSF46894">
    <property type="entry name" value="C-terminal effector domain of the bipartite response regulators"/>
    <property type="match status" value="1"/>
</dbReference>
<dbReference type="GO" id="GO:0003677">
    <property type="term" value="F:DNA binding"/>
    <property type="evidence" value="ECO:0007669"/>
    <property type="project" value="UniProtKB-KW"/>
</dbReference>
<dbReference type="AlphaFoldDB" id="A0A3T1DDE5"/>
<gene>
    <name evidence="8" type="primary">yhcZ</name>
    <name evidence="8" type="ORF">KCTCHS21_53740</name>
</gene>
<dbReference type="SUPFAM" id="SSF52172">
    <property type="entry name" value="CheY-like"/>
    <property type="match status" value="1"/>
</dbReference>
<dbReference type="SMART" id="SM00448">
    <property type="entry name" value="REC"/>
    <property type="match status" value="1"/>
</dbReference>
<keyword evidence="4" id="KW-0804">Transcription</keyword>
<keyword evidence="2" id="KW-0805">Transcription regulation</keyword>
<keyword evidence="9" id="KW-1185">Reference proteome</keyword>
<dbReference type="PROSITE" id="PS50110">
    <property type="entry name" value="RESPONSE_REGULATORY"/>
    <property type="match status" value="1"/>
</dbReference>
<evidence type="ECO:0000256" key="2">
    <source>
        <dbReference type="ARBA" id="ARBA00023015"/>
    </source>
</evidence>
<dbReference type="PROSITE" id="PS50043">
    <property type="entry name" value="HTH_LUXR_2"/>
    <property type="match status" value="1"/>
</dbReference>
<keyword evidence="1 5" id="KW-0597">Phosphoprotein</keyword>
<dbReference type="CDD" id="cd17535">
    <property type="entry name" value="REC_NarL-like"/>
    <property type="match status" value="1"/>
</dbReference>
<dbReference type="PRINTS" id="PR00038">
    <property type="entry name" value="HTHLUXR"/>
</dbReference>
<dbReference type="InterPro" id="IPR001789">
    <property type="entry name" value="Sig_transdc_resp-reg_receiver"/>
</dbReference>
<dbReference type="Pfam" id="PF00196">
    <property type="entry name" value="GerE"/>
    <property type="match status" value="1"/>
</dbReference>
<evidence type="ECO:0000259" key="6">
    <source>
        <dbReference type="PROSITE" id="PS50043"/>
    </source>
</evidence>
<evidence type="ECO:0000313" key="8">
    <source>
        <dbReference type="EMBL" id="BBI35975.1"/>
    </source>
</evidence>
<dbReference type="SMART" id="SM00421">
    <property type="entry name" value="HTH_LUXR"/>
    <property type="match status" value="1"/>
</dbReference>
<organism evidence="8 9">
    <name type="scientific">Cohnella abietis</name>
    <dbReference type="NCBI Taxonomy" id="2507935"/>
    <lineage>
        <taxon>Bacteria</taxon>
        <taxon>Bacillati</taxon>
        <taxon>Bacillota</taxon>
        <taxon>Bacilli</taxon>
        <taxon>Bacillales</taxon>
        <taxon>Paenibacillaceae</taxon>
        <taxon>Cohnella</taxon>
    </lineage>
</organism>
<evidence type="ECO:0000259" key="7">
    <source>
        <dbReference type="PROSITE" id="PS50110"/>
    </source>
</evidence>
<evidence type="ECO:0000256" key="1">
    <source>
        <dbReference type="ARBA" id="ARBA00022553"/>
    </source>
</evidence>
<dbReference type="InterPro" id="IPR016032">
    <property type="entry name" value="Sig_transdc_resp-reg_C-effctor"/>
</dbReference>
<dbReference type="InterPro" id="IPR011006">
    <property type="entry name" value="CheY-like_superfamily"/>
</dbReference>
<proteinExistence type="predicted"/>
<dbReference type="RefSeq" id="WP_130615094.1">
    <property type="nucleotide sequence ID" value="NZ_AP019400.1"/>
</dbReference>
<name>A0A3T1DDE5_9BACL</name>
<evidence type="ECO:0000256" key="3">
    <source>
        <dbReference type="ARBA" id="ARBA00023125"/>
    </source>
</evidence>
<dbReference type="PANTHER" id="PTHR43214">
    <property type="entry name" value="TWO-COMPONENT RESPONSE REGULATOR"/>
    <property type="match status" value="1"/>
</dbReference>
<evidence type="ECO:0000256" key="5">
    <source>
        <dbReference type="PROSITE-ProRule" id="PRU00169"/>
    </source>
</evidence>
<dbReference type="OrthoDB" id="9780153at2"/>
<dbReference type="InterPro" id="IPR039420">
    <property type="entry name" value="WalR-like"/>
</dbReference>